<evidence type="ECO:0008006" key="4">
    <source>
        <dbReference type="Google" id="ProtNLM"/>
    </source>
</evidence>
<sequence>MPNTKSLSHSICDWCGVKEWFFRCIICDPRGTKHLCSSCTILWHSRGFGQDHLIDWKGSAAAGIKYLPFKILYLRYPHLFTEAHSDKHAEILIDSTPQVVNENSVTESAKVESDDREHEAVQESSQTTIGKENESMNSNEVTINEPGGSLSEEESSCVPAPQTLSITKSAAFNRWPTISELLQSNQSSAEREKDLNDRIFDACKVEDARFCNSFQTHEKHPMCQSLTMHYDHFQKKQLCAENNQCCFINQVRPNEPDFSLLCSHHVCHTVMIRRQQIWIVGLKYQMAKEKRALEKLNRDYSNTDPNVSLRKQQATNYLQNVQKHLKYYIDALEDWKGVCRRVQFDYHTLPLIHHGSAHVNVENCISDDTDGNPSKKKLKIHDILTTDTEADEKVFIPKEEVDWIREILNDSKNIKKKKLAEYLRIGFSIADASFCISNPEKCLLDCGEINQHIKHHSDGVRCEEPECEKVAVHFLHRQSCRKTKQEQGCEYCLRVIERTQTRIVELSERQLFEVKAKCKKLCHQISSPAVGNKKSELENALRDAQAEELVAAERLEEMQVKRCNLREHIKRQPFGVLFKTSYQRPPIHFVKSDVS</sequence>
<dbReference type="Proteomes" id="UP000053237">
    <property type="component" value="Unassembled WGS sequence"/>
</dbReference>
<dbReference type="InParanoid" id="A0A024GH28"/>
<evidence type="ECO:0000256" key="1">
    <source>
        <dbReference type="SAM" id="MobiDB-lite"/>
    </source>
</evidence>
<dbReference type="OrthoDB" id="164393at2759"/>
<evidence type="ECO:0000313" key="2">
    <source>
        <dbReference type="EMBL" id="CCI45826.1"/>
    </source>
</evidence>
<dbReference type="AlphaFoldDB" id="A0A024GH28"/>
<feature type="compositionally biased region" description="Basic and acidic residues" evidence="1">
    <location>
        <begin position="109"/>
        <end position="121"/>
    </location>
</feature>
<comment type="caution">
    <text evidence="2">The sequence shown here is derived from an EMBL/GenBank/DDBJ whole genome shotgun (WGS) entry which is preliminary data.</text>
</comment>
<organism evidence="2 3">
    <name type="scientific">Albugo candida</name>
    <dbReference type="NCBI Taxonomy" id="65357"/>
    <lineage>
        <taxon>Eukaryota</taxon>
        <taxon>Sar</taxon>
        <taxon>Stramenopiles</taxon>
        <taxon>Oomycota</taxon>
        <taxon>Peronosporomycetes</taxon>
        <taxon>Albuginales</taxon>
        <taxon>Albuginaceae</taxon>
        <taxon>Albugo</taxon>
    </lineage>
</organism>
<proteinExistence type="predicted"/>
<accession>A0A024GH28</accession>
<feature type="compositionally biased region" description="Polar residues" evidence="1">
    <location>
        <begin position="122"/>
        <end position="139"/>
    </location>
</feature>
<protein>
    <recommendedName>
        <fullName evidence="4">TAZ-type domain-containing protein</fullName>
    </recommendedName>
</protein>
<evidence type="ECO:0000313" key="3">
    <source>
        <dbReference type="Proteomes" id="UP000053237"/>
    </source>
</evidence>
<gene>
    <name evidence="2" type="ORF">BN9_067360</name>
</gene>
<keyword evidence="3" id="KW-1185">Reference proteome</keyword>
<dbReference type="STRING" id="65357.A0A024GH28"/>
<reference evidence="2 3" key="1">
    <citation type="submission" date="2012-05" db="EMBL/GenBank/DDBJ databases">
        <title>Recombination and specialization in a pathogen metapopulation.</title>
        <authorList>
            <person name="Gardiner A."/>
            <person name="Kemen E."/>
            <person name="Schultz-Larsen T."/>
            <person name="MacLean D."/>
            <person name="Van Oosterhout C."/>
            <person name="Jones J.D.G."/>
        </authorList>
    </citation>
    <scope>NUCLEOTIDE SEQUENCE [LARGE SCALE GENOMIC DNA]</scope>
    <source>
        <strain evidence="2 3">Ac Nc2</strain>
    </source>
</reference>
<name>A0A024GH28_9STRA</name>
<feature type="region of interest" description="Disordered" evidence="1">
    <location>
        <begin position="108"/>
        <end position="139"/>
    </location>
</feature>
<dbReference type="EMBL" id="CAIX01000109">
    <property type="protein sequence ID" value="CCI45826.1"/>
    <property type="molecule type" value="Genomic_DNA"/>
</dbReference>